<evidence type="ECO:0000256" key="2">
    <source>
        <dbReference type="ARBA" id="ARBA00022603"/>
    </source>
</evidence>
<evidence type="ECO:0000256" key="3">
    <source>
        <dbReference type="ARBA" id="ARBA00022679"/>
    </source>
</evidence>
<dbReference type="InterPro" id="IPR050953">
    <property type="entry name" value="N4_N6_ade-DNA_methylase"/>
</dbReference>
<accession>A0A938YA44</accession>
<dbReference type="PANTHER" id="PTHR33841">
    <property type="entry name" value="DNA METHYLTRANSFERASE YEEA-RELATED"/>
    <property type="match status" value="1"/>
</dbReference>
<name>A0A938YA44_9ACTN</name>
<dbReference type="GO" id="GO:0008170">
    <property type="term" value="F:N-methyltransferase activity"/>
    <property type="evidence" value="ECO:0007669"/>
    <property type="project" value="InterPro"/>
</dbReference>
<evidence type="ECO:0000259" key="6">
    <source>
        <dbReference type="Pfam" id="PF02384"/>
    </source>
</evidence>
<keyword evidence="4" id="KW-0680">Restriction system</keyword>
<dbReference type="InterPro" id="IPR003356">
    <property type="entry name" value="DNA_methylase_A-5"/>
</dbReference>
<evidence type="ECO:0000256" key="1">
    <source>
        <dbReference type="ARBA" id="ARBA00011900"/>
    </source>
</evidence>
<dbReference type="GO" id="GO:0032259">
    <property type="term" value="P:methylation"/>
    <property type="evidence" value="ECO:0007669"/>
    <property type="project" value="UniProtKB-KW"/>
</dbReference>
<dbReference type="RefSeq" id="WP_205291387.1">
    <property type="nucleotide sequence ID" value="NZ_CP074406.1"/>
</dbReference>
<dbReference type="Gene3D" id="3.40.50.150">
    <property type="entry name" value="Vaccinia Virus protein VP39"/>
    <property type="match status" value="1"/>
</dbReference>
<dbReference type="GO" id="GO:0003677">
    <property type="term" value="F:DNA binding"/>
    <property type="evidence" value="ECO:0007669"/>
    <property type="project" value="InterPro"/>
</dbReference>
<dbReference type="GO" id="GO:0009307">
    <property type="term" value="P:DNA restriction-modification system"/>
    <property type="evidence" value="ECO:0007669"/>
    <property type="project" value="UniProtKB-KW"/>
</dbReference>
<dbReference type="InterPro" id="IPR029063">
    <property type="entry name" value="SAM-dependent_MTases_sf"/>
</dbReference>
<sequence>MPKARVDLASGQEPTSAEGDALAYERRLGAELAEQRRRSGAFYTPETLVAWVLDRALPEQPGERVRVLDPACGTGHFLVAAARRLGVRAVHGSDLDPEAVRLARARLQELEPDLPATEIERRVVVADGLLAWSGERFDAVVGNPPFLGQLRRRTGGQAESHRRGLGAYTDTSAVFLHRCLDLVRDGGVVALVQPLSVLATRDAGPVRAAVAERGGLVDFWCSPTPVFEGTGVLTCVPVVRVGEAGPGARHVDADDWGTLAAPAFGIPQVTLATATGPLATLGDLATCTADFRDQYYGLVPFVRDDPHGTPLVTTGLIDPAESRWGQVPTRFARTSYDAPSVDLAALRAGGALAGWAQARLVPKLLVAGQGRVIEAIADEAGAWLPSVPVVSVVPHTADDLWRLLALTLAPPLVAHAAARYLGTGLAPGSVKVSARQLAALPLPADQAAWEVAAGHARDAQHAGSAGERARHLRATGAAMTRAYGAGEDVLEWWCARVPRRS</sequence>
<comment type="caution">
    <text evidence="7">The sequence shown here is derived from an EMBL/GenBank/DDBJ whole genome shotgun (WGS) entry which is preliminary data.</text>
</comment>
<keyword evidence="3" id="KW-0808">Transferase</keyword>
<dbReference type="PRINTS" id="PR00507">
    <property type="entry name" value="N12N6MTFRASE"/>
</dbReference>
<evidence type="ECO:0000313" key="7">
    <source>
        <dbReference type="EMBL" id="MBM9460069.1"/>
    </source>
</evidence>
<gene>
    <name evidence="7" type="ORF">JK386_09145</name>
</gene>
<reference evidence="7" key="1">
    <citation type="submission" date="2021-01" db="EMBL/GenBank/DDBJ databases">
        <title>Novel species in genus Nocardioides.</title>
        <authorList>
            <person name="Zhang G."/>
        </authorList>
    </citation>
    <scope>NUCLEOTIDE SEQUENCE</scope>
    <source>
        <strain evidence="7">Zg-536</strain>
    </source>
</reference>
<evidence type="ECO:0000313" key="8">
    <source>
        <dbReference type="Proteomes" id="UP000663791"/>
    </source>
</evidence>
<evidence type="ECO:0000256" key="4">
    <source>
        <dbReference type="ARBA" id="ARBA00022747"/>
    </source>
</evidence>
<feature type="domain" description="DNA methylase adenine-specific" evidence="6">
    <location>
        <begin position="23"/>
        <end position="240"/>
    </location>
</feature>
<dbReference type="CDD" id="cd02440">
    <property type="entry name" value="AdoMet_MTases"/>
    <property type="match status" value="1"/>
</dbReference>
<proteinExistence type="predicted"/>
<dbReference type="EC" id="2.1.1.72" evidence="1"/>
<dbReference type="AlphaFoldDB" id="A0A938YA44"/>
<comment type="catalytic activity">
    <reaction evidence="5">
        <text>a 2'-deoxyadenosine in DNA + S-adenosyl-L-methionine = an N(6)-methyl-2'-deoxyadenosine in DNA + S-adenosyl-L-homocysteine + H(+)</text>
        <dbReference type="Rhea" id="RHEA:15197"/>
        <dbReference type="Rhea" id="RHEA-COMP:12418"/>
        <dbReference type="Rhea" id="RHEA-COMP:12419"/>
        <dbReference type="ChEBI" id="CHEBI:15378"/>
        <dbReference type="ChEBI" id="CHEBI:57856"/>
        <dbReference type="ChEBI" id="CHEBI:59789"/>
        <dbReference type="ChEBI" id="CHEBI:90615"/>
        <dbReference type="ChEBI" id="CHEBI:90616"/>
        <dbReference type="EC" id="2.1.1.72"/>
    </reaction>
</comment>
<dbReference type="GO" id="GO:0009007">
    <property type="term" value="F:site-specific DNA-methyltransferase (adenine-specific) activity"/>
    <property type="evidence" value="ECO:0007669"/>
    <property type="project" value="UniProtKB-EC"/>
</dbReference>
<dbReference type="PANTHER" id="PTHR33841:SF1">
    <property type="entry name" value="DNA METHYLTRANSFERASE A"/>
    <property type="match status" value="1"/>
</dbReference>
<evidence type="ECO:0000256" key="5">
    <source>
        <dbReference type="ARBA" id="ARBA00047942"/>
    </source>
</evidence>
<keyword evidence="8" id="KW-1185">Reference proteome</keyword>
<dbReference type="Pfam" id="PF02384">
    <property type="entry name" value="N6_Mtase"/>
    <property type="match status" value="1"/>
</dbReference>
<organism evidence="7 8">
    <name type="scientific">Nocardioides faecalis</name>
    <dbReference type="NCBI Taxonomy" id="2803858"/>
    <lineage>
        <taxon>Bacteria</taxon>
        <taxon>Bacillati</taxon>
        <taxon>Actinomycetota</taxon>
        <taxon>Actinomycetes</taxon>
        <taxon>Propionibacteriales</taxon>
        <taxon>Nocardioidaceae</taxon>
        <taxon>Nocardioides</taxon>
    </lineage>
</organism>
<dbReference type="EMBL" id="JAERTX010000007">
    <property type="protein sequence ID" value="MBM9460069.1"/>
    <property type="molecule type" value="Genomic_DNA"/>
</dbReference>
<protein>
    <recommendedName>
        <fullName evidence="1">site-specific DNA-methyltransferase (adenine-specific)</fullName>
        <ecNumber evidence="1">2.1.1.72</ecNumber>
    </recommendedName>
</protein>
<keyword evidence="2 7" id="KW-0489">Methyltransferase</keyword>
<dbReference type="InterPro" id="IPR002052">
    <property type="entry name" value="DNA_methylase_N6_adenine_CS"/>
</dbReference>
<dbReference type="SUPFAM" id="SSF53335">
    <property type="entry name" value="S-adenosyl-L-methionine-dependent methyltransferases"/>
    <property type="match status" value="1"/>
</dbReference>
<dbReference type="PROSITE" id="PS00092">
    <property type="entry name" value="N6_MTASE"/>
    <property type="match status" value="1"/>
</dbReference>
<dbReference type="Proteomes" id="UP000663791">
    <property type="component" value="Unassembled WGS sequence"/>
</dbReference>